<gene>
    <name evidence="1" type="ORF">EV694_1241</name>
</gene>
<dbReference type="Gene3D" id="1.10.3210.10">
    <property type="entry name" value="Hypothetical protein af1432"/>
    <property type="match status" value="1"/>
</dbReference>
<name>A0A4R1FYB0_9PAST</name>
<sequence>MNKIALANGQCFDFNDPTSYKLSIGYISQQLSSIRRFNGNGRFSTDHSVAVSKALAQMGYNEEFQLVGLLYDSPQAIIGNICTPLKNQSYIKRYFAQLEQQILKKILADFDIHLSMPLESYIKTIKLAKDYITKLEIIELLQNGRFKSSQEVINSFDYYSSIAVPISVASHYNYSHTINGYSQRFFDLIGGDNGNK</sequence>
<evidence type="ECO:0000313" key="2">
    <source>
        <dbReference type="Proteomes" id="UP000294702"/>
    </source>
</evidence>
<dbReference type="EMBL" id="SMFT01000002">
    <property type="protein sequence ID" value="TCJ98814.1"/>
    <property type="molecule type" value="Genomic_DNA"/>
</dbReference>
<keyword evidence="2" id="KW-1185">Reference proteome</keyword>
<protein>
    <recommendedName>
        <fullName evidence="3">HD domain-containing protein</fullName>
    </recommendedName>
</protein>
<dbReference type="OrthoDB" id="1099791at2"/>
<dbReference type="Proteomes" id="UP000294702">
    <property type="component" value="Unassembled WGS sequence"/>
</dbReference>
<dbReference type="AlphaFoldDB" id="A0A4R1FYB0"/>
<proteinExistence type="predicted"/>
<organism evidence="1 2">
    <name type="scientific">Volucribacter psittacicida</name>
    <dbReference type="NCBI Taxonomy" id="203482"/>
    <lineage>
        <taxon>Bacteria</taxon>
        <taxon>Pseudomonadati</taxon>
        <taxon>Pseudomonadota</taxon>
        <taxon>Gammaproteobacteria</taxon>
        <taxon>Pasteurellales</taxon>
        <taxon>Pasteurellaceae</taxon>
        <taxon>Volucribacter</taxon>
    </lineage>
</organism>
<reference evidence="1 2" key="1">
    <citation type="submission" date="2019-03" db="EMBL/GenBank/DDBJ databases">
        <title>Genomic Encyclopedia of Type Strains, Phase IV (KMG-IV): sequencing the most valuable type-strain genomes for metagenomic binning, comparative biology and taxonomic classification.</title>
        <authorList>
            <person name="Goeker M."/>
        </authorList>
    </citation>
    <scope>NUCLEOTIDE SEQUENCE [LARGE SCALE GENOMIC DNA]</scope>
    <source>
        <strain evidence="1 2">DSM 15534</strain>
    </source>
</reference>
<evidence type="ECO:0000313" key="1">
    <source>
        <dbReference type="EMBL" id="TCJ98814.1"/>
    </source>
</evidence>
<dbReference type="SUPFAM" id="SSF109604">
    <property type="entry name" value="HD-domain/PDEase-like"/>
    <property type="match status" value="1"/>
</dbReference>
<comment type="caution">
    <text evidence="1">The sequence shown here is derived from an EMBL/GenBank/DDBJ whole genome shotgun (WGS) entry which is preliminary data.</text>
</comment>
<dbReference type="RefSeq" id="WP_132690536.1">
    <property type="nucleotide sequence ID" value="NZ_SMFT01000002.1"/>
</dbReference>
<evidence type="ECO:0008006" key="3">
    <source>
        <dbReference type="Google" id="ProtNLM"/>
    </source>
</evidence>
<accession>A0A4R1FYB0</accession>